<comment type="caution">
    <text evidence="1">The sequence shown here is derived from an EMBL/GenBank/DDBJ whole genome shotgun (WGS) entry which is preliminary data.</text>
</comment>
<protein>
    <submittedName>
        <fullName evidence="1">Uncharacterized protein</fullName>
    </submittedName>
</protein>
<dbReference type="Proteomes" id="UP000251960">
    <property type="component" value="Chromosome 9"/>
</dbReference>
<name>A0A3L6DA53_MAIZE</name>
<dbReference type="ExpressionAtlas" id="A0A3L6DA53">
    <property type="expression patterns" value="baseline and differential"/>
</dbReference>
<gene>
    <name evidence="1" type="ORF">Zm00014a_043339</name>
</gene>
<sequence>MASTRLGLASRGAGAMGEMLQDKVGGAVETPGLSMIGFFPTGKDVSLEESLLSVWASKHVEVKTPEKCPLGLSSWRKCRETGIAMALRASPVSHRMAPTAEGRGSATAAVRAEEDGPWGVSGHGVHHHQQVSTVDPSPLAVFLTYSSRQVAAPSTPSRVPELLDLDYASAVSRMTTNEPRIVFILVIQCVIVQGSADRKQLAMEQLLAGAQGAVTAGHFGRCHSLDIEKKHVNLIDE</sequence>
<accession>A0A3L6DA53</accession>
<proteinExistence type="predicted"/>
<organism evidence="1 2">
    <name type="scientific">Zea mays</name>
    <name type="common">Maize</name>
    <dbReference type="NCBI Taxonomy" id="4577"/>
    <lineage>
        <taxon>Eukaryota</taxon>
        <taxon>Viridiplantae</taxon>
        <taxon>Streptophyta</taxon>
        <taxon>Embryophyta</taxon>
        <taxon>Tracheophyta</taxon>
        <taxon>Spermatophyta</taxon>
        <taxon>Magnoliopsida</taxon>
        <taxon>Liliopsida</taxon>
        <taxon>Poales</taxon>
        <taxon>Poaceae</taxon>
        <taxon>PACMAD clade</taxon>
        <taxon>Panicoideae</taxon>
        <taxon>Andropogonodae</taxon>
        <taxon>Andropogoneae</taxon>
        <taxon>Tripsacinae</taxon>
        <taxon>Zea</taxon>
    </lineage>
</organism>
<evidence type="ECO:0000313" key="1">
    <source>
        <dbReference type="EMBL" id="PWZ05415.1"/>
    </source>
</evidence>
<dbReference type="EMBL" id="NCVQ01000010">
    <property type="protein sequence ID" value="PWZ05415.1"/>
    <property type="molecule type" value="Genomic_DNA"/>
</dbReference>
<dbReference type="AlphaFoldDB" id="A0A3L6DA53"/>
<evidence type="ECO:0000313" key="2">
    <source>
        <dbReference type="Proteomes" id="UP000251960"/>
    </source>
</evidence>
<reference evidence="1 2" key="1">
    <citation type="journal article" date="2018" name="Nat. Genet.">
        <title>Extensive intraspecific gene order and gene structural variations between Mo17 and other maize genomes.</title>
        <authorList>
            <person name="Sun S."/>
            <person name="Zhou Y."/>
            <person name="Chen J."/>
            <person name="Shi J."/>
            <person name="Zhao H."/>
            <person name="Zhao H."/>
            <person name="Song W."/>
            <person name="Zhang M."/>
            <person name="Cui Y."/>
            <person name="Dong X."/>
            <person name="Liu H."/>
            <person name="Ma X."/>
            <person name="Jiao Y."/>
            <person name="Wang B."/>
            <person name="Wei X."/>
            <person name="Stein J.C."/>
            <person name="Glaubitz J.C."/>
            <person name="Lu F."/>
            <person name="Yu G."/>
            <person name="Liang C."/>
            <person name="Fengler K."/>
            <person name="Li B."/>
            <person name="Rafalski A."/>
            <person name="Schnable P.S."/>
            <person name="Ware D.H."/>
            <person name="Buckler E.S."/>
            <person name="Lai J."/>
        </authorList>
    </citation>
    <scope>NUCLEOTIDE SEQUENCE [LARGE SCALE GENOMIC DNA]</scope>
    <source>
        <strain evidence="2">cv. Missouri 17</strain>
        <tissue evidence="1">Seedling</tissue>
    </source>
</reference>